<dbReference type="PANTHER" id="PTHR42648:SF28">
    <property type="entry name" value="TRANSPOSON-ENCODED PROTEIN WITH RIBONUCLEASE H-LIKE AND RETROVIRUS ZINC FINGER-LIKE DOMAINS"/>
    <property type="match status" value="1"/>
</dbReference>
<dbReference type="STRING" id="105231.A0A1Y1IRX7"/>
<dbReference type="SUPFAM" id="SSF53098">
    <property type="entry name" value="Ribonuclease H-like"/>
    <property type="match status" value="1"/>
</dbReference>
<dbReference type="GO" id="GO:0003676">
    <property type="term" value="F:nucleic acid binding"/>
    <property type="evidence" value="ECO:0007669"/>
    <property type="project" value="InterPro"/>
</dbReference>
<keyword evidence="3" id="KW-1185">Reference proteome</keyword>
<proteinExistence type="predicted"/>
<dbReference type="Proteomes" id="UP000054558">
    <property type="component" value="Unassembled WGS sequence"/>
</dbReference>
<dbReference type="AlphaFoldDB" id="A0A1Y1IRX7"/>
<dbReference type="OMA" id="ITEMARC"/>
<feature type="domain" description="Integrase catalytic" evidence="1">
    <location>
        <begin position="41"/>
        <end position="175"/>
    </location>
</feature>
<gene>
    <name evidence="2" type="ORF">KFL_017530010</name>
</gene>
<dbReference type="InterPro" id="IPR012337">
    <property type="entry name" value="RNaseH-like_sf"/>
</dbReference>
<dbReference type="GO" id="GO:0015074">
    <property type="term" value="P:DNA integration"/>
    <property type="evidence" value="ECO:0007669"/>
    <property type="project" value="InterPro"/>
</dbReference>
<dbReference type="InterPro" id="IPR039537">
    <property type="entry name" value="Retrotran_Ty1/copia-like"/>
</dbReference>
<dbReference type="Gene3D" id="3.30.420.10">
    <property type="entry name" value="Ribonuclease H-like superfamily/Ribonuclease H"/>
    <property type="match status" value="1"/>
</dbReference>
<evidence type="ECO:0000259" key="1">
    <source>
        <dbReference type="PROSITE" id="PS50994"/>
    </source>
</evidence>
<dbReference type="OrthoDB" id="1935865at2759"/>
<sequence length="175" mass="19619">MDNVVGMEAVKRGGRCEIETVGRHMAFLAREPVRGNQACATTKRPVRAKNVVERWPTPVASVGGRRYFATFLDDYSKLSVVVPMKQKSEVATVTEHVVNRLKLQTRKKLKSVRTDRGKEYVNKAFTYVFGGKGTVHEKTAPYSAEQNGSAERLNRDLEEKTRAMLEDSGLAKELC</sequence>
<accession>A0A1Y1IRX7</accession>
<evidence type="ECO:0000313" key="2">
    <source>
        <dbReference type="EMBL" id="GAQ93645.1"/>
    </source>
</evidence>
<dbReference type="PROSITE" id="PS50994">
    <property type="entry name" value="INTEGRASE"/>
    <property type="match status" value="1"/>
</dbReference>
<dbReference type="InterPro" id="IPR001584">
    <property type="entry name" value="Integrase_cat-core"/>
</dbReference>
<evidence type="ECO:0000313" key="3">
    <source>
        <dbReference type="Proteomes" id="UP000054558"/>
    </source>
</evidence>
<organism evidence="2 3">
    <name type="scientific">Klebsormidium nitens</name>
    <name type="common">Green alga</name>
    <name type="synonym">Ulothrix nitens</name>
    <dbReference type="NCBI Taxonomy" id="105231"/>
    <lineage>
        <taxon>Eukaryota</taxon>
        <taxon>Viridiplantae</taxon>
        <taxon>Streptophyta</taxon>
        <taxon>Klebsormidiophyceae</taxon>
        <taxon>Klebsormidiales</taxon>
        <taxon>Klebsormidiaceae</taxon>
        <taxon>Klebsormidium</taxon>
    </lineage>
</organism>
<dbReference type="InterPro" id="IPR036397">
    <property type="entry name" value="RNaseH_sf"/>
</dbReference>
<dbReference type="EMBL" id="DF238702">
    <property type="protein sequence ID" value="GAQ93645.1"/>
    <property type="molecule type" value="Genomic_DNA"/>
</dbReference>
<dbReference type="Pfam" id="PF00665">
    <property type="entry name" value="rve"/>
    <property type="match status" value="1"/>
</dbReference>
<name>A0A1Y1IRX7_KLENI</name>
<dbReference type="PANTHER" id="PTHR42648">
    <property type="entry name" value="TRANSPOSASE, PUTATIVE-RELATED"/>
    <property type="match status" value="1"/>
</dbReference>
<reference evidence="2 3" key="1">
    <citation type="journal article" date="2014" name="Nat. Commun.">
        <title>Klebsormidium flaccidum genome reveals primary factors for plant terrestrial adaptation.</title>
        <authorList>
            <person name="Hori K."/>
            <person name="Maruyama F."/>
            <person name="Fujisawa T."/>
            <person name="Togashi T."/>
            <person name="Yamamoto N."/>
            <person name="Seo M."/>
            <person name="Sato S."/>
            <person name="Yamada T."/>
            <person name="Mori H."/>
            <person name="Tajima N."/>
            <person name="Moriyama T."/>
            <person name="Ikeuchi M."/>
            <person name="Watanabe M."/>
            <person name="Wada H."/>
            <person name="Kobayashi K."/>
            <person name="Saito M."/>
            <person name="Masuda T."/>
            <person name="Sasaki-Sekimoto Y."/>
            <person name="Mashiguchi K."/>
            <person name="Awai K."/>
            <person name="Shimojima M."/>
            <person name="Masuda S."/>
            <person name="Iwai M."/>
            <person name="Nobusawa T."/>
            <person name="Narise T."/>
            <person name="Kondo S."/>
            <person name="Saito H."/>
            <person name="Sato R."/>
            <person name="Murakawa M."/>
            <person name="Ihara Y."/>
            <person name="Oshima-Yamada Y."/>
            <person name="Ohtaka K."/>
            <person name="Satoh M."/>
            <person name="Sonobe K."/>
            <person name="Ishii M."/>
            <person name="Ohtani R."/>
            <person name="Kanamori-Sato M."/>
            <person name="Honoki R."/>
            <person name="Miyazaki D."/>
            <person name="Mochizuki H."/>
            <person name="Umetsu J."/>
            <person name="Higashi K."/>
            <person name="Shibata D."/>
            <person name="Kamiya Y."/>
            <person name="Sato N."/>
            <person name="Nakamura Y."/>
            <person name="Tabata S."/>
            <person name="Ida S."/>
            <person name="Kurokawa K."/>
            <person name="Ohta H."/>
        </authorList>
    </citation>
    <scope>NUCLEOTIDE SEQUENCE [LARGE SCALE GENOMIC DNA]</scope>
    <source>
        <strain evidence="2 3">NIES-2285</strain>
    </source>
</reference>
<protein>
    <recommendedName>
        <fullName evidence="1">Integrase catalytic domain-containing protein</fullName>
    </recommendedName>
</protein>